<proteinExistence type="predicted"/>
<dbReference type="AlphaFoldDB" id="A0A427AH78"/>
<gene>
    <name evidence="2" type="ORF">B296_00009488</name>
</gene>
<dbReference type="EMBL" id="AMZH03002460">
    <property type="protein sequence ID" value="RRT75502.1"/>
    <property type="molecule type" value="Genomic_DNA"/>
</dbReference>
<name>A0A427AH78_ENSVE</name>
<protein>
    <submittedName>
        <fullName evidence="2">Uncharacterized protein</fullName>
    </submittedName>
</protein>
<evidence type="ECO:0000256" key="1">
    <source>
        <dbReference type="SAM" id="Phobius"/>
    </source>
</evidence>
<reference evidence="2 3" key="1">
    <citation type="journal article" date="2014" name="Agronomy (Basel)">
        <title>A Draft Genome Sequence for Ensete ventricosum, the Drought-Tolerant Tree Against Hunger.</title>
        <authorList>
            <person name="Harrison J."/>
            <person name="Moore K.A."/>
            <person name="Paszkiewicz K."/>
            <person name="Jones T."/>
            <person name="Grant M."/>
            <person name="Ambacheew D."/>
            <person name="Muzemil S."/>
            <person name="Studholme D.J."/>
        </authorList>
    </citation>
    <scope>NUCLEOTIDE SEQUENCE [LARGE SCALE GENOMIC DNA]</scope>
</reference>
<feature type="transmembrane region" description="Helical" evidence="1">
    <location>
        <begin position="106"/>
        <end position="127"/>
    </location>
</feature>
<accession>A0A427AH78</accession>
<comment type="caution">
    <text evidence="2">The sequence shown here is derived from an EMBL/GenBank/DDBJ whole genome shotgun (WGS) entry which is preliminary data.</text>
</comment>
<keyword evidence="1" id="KW-0472">Membrane</keyword>
<dbReference type="Proteomes" id="UP000287651">
    <property type="component" value="Unassembled WGS sequence"/>
</dbReference>
<evidence type="ECO:0000313" key="2">
    <source>
        <dbReference type="EMBL" id="RRT75502.1"/>
    </source>
</evidence>
<evidence type="ECO:0000313" key="3">
    <source>
        <dbReference type="Proteomes" id="UP000287651"/>
    </source>
</evidence>
<sequence length="165" mass="18104">MTLSLLPPQREGRAHVRGAWLGSTGRPRCTARGPPSSAKMIEEKLLCLPTRCGLPLCLLSKHCWFRPVCASSPAVVSTQSWSSGRGKRAPGAFIVMVMGHPYLRSLLHMLLTMPLYFVAASVVLAVGRMTADPPMLMAGRAQSRRWFNCPGAQEHDSQVNIHRSK</sequence>
<organism evidence="2 3">
    <name type="scientific">Ensete ventricosum</name>
    <name type="common">Abyssinian banana</name>
    <name type="synonym">Musa ensete</name>
    <dbReference type="NCBI Taxonomy" id="4639"/>
    <lineage>
        <taxon>Eukaryota</taxon>
        <taxon>Viridiplantae</taxon>
        <taxon>Streptophyta</taxon>
        <taxon>Embryophyta</taxon>
        <taxon>Tracheophyta</taxon>
        <taxon>Spermatophyta</taxon>
        <taxon>Magnoliopsida</taxon>
        <taxon>Liliopsida</taxon>
        <taxon>Zingiberales</taxon>
        <taxon>Musaceae</taxon>
        <taxon>Ensete</taxon>
    </lineage>
</organism>
<keyword evidence="1" id="KW-0812">Transmembrane</keyword>
<keyword evidence="1" id="KW-1133">Transmembrane helix</keyword>